<dbReference type="PANTHER" id="PTHR36931">
    <property type="entry name" value="UPF0153 PROTEIN YEIW"/>
    <property type="match status" value="1"/>
</dbReference>
<dbReference type="STRING" id="1121937.GCA_000423125_02827"/>
<dbReference type="InterPro" id="IPR005358">
    <property type="entry name" value="Puta_zinc/iron-chelating_dom"/>
</dbReference>
<reference evidence="1 2" key="1">
    <citation type="journal article" date="2018" name="Nat. Biotechnol.">
        <title>A standardized bacterial taxonomy based on genome phylogeny substantially revises the tree of life.</title>
        <authorList>
            <person name="Parks D.H."/>
            <person name="Chuvochina M."/>
            <person name="Waite D.W."/>
            <person name="Rinke C."/>
            <person name="Skarshewski A."/>
            <person name="Chaumeil P.A."/>
            <person name="Hugenholtz P."/>
        </authorList>
    </citation>
    <scope>NUCLEOTIDE SEQUENCE [LARGE SCALE GENOMIC DNA]</scope>
    <source>
        <strain evidence="1">UBA9158</strain>
    </source>
</reference>
<dbReference type="Pfam" id="PF03692">
    <property type="entry name" value="CxxCxxCC"/>
    <property type="match status" value="1"/>
</dbReference>
<proteinExistence type="predicted"/>
<evidence type="ECO:0000313" key="1">
    <source>
        <dbReference type="EMBL" id="HAN28706.1"/>
    </source>
</evidence>
<dbReference type="EMBL" id="DMND01000181">
    <property type="protein sequence ID" value="HAN28706.1"/>
    <property type="molecule type" value="Genomic_DNA"/>
</dbReference>
<organism evidence="1 2">
    <name type="scientific">Haliea salexigens</name>
    <dbReference type="NCBI Taxonomy" id="287487"/>
    <lineage>
        <taxon>Bacteria</taxon>
        <taxon>Pseudomonadati</taxon>
        <taxon>Pseudomonadota</taxon>
        <taxon>Gammaproteobacteria</taxon>
        <taxon>Cellvibrionales</taxon>
        <taxon>Halieaceae</taxon>
        <taxon>Haliea</taxon>
    </lineage>
</organism>
<evidence type="ECO:0000313" key="2">
    <source>
        <dbReference type="Proteomes" id="UP000259273"/>
    </source>
</evidence>
<sequence>MQCRAGCGACCVAPSISTRFYGMPEGKPAGVRCVHLTPERLCGLFGDPRRPAVCSAFQADADVCGDNRRVALANLEQLEILSRPD</sequence>
<dbReference type="Proteomes" id="UP000259273">
    <property type="component" value="Unassembled WGS sequence"/>
</dbReference>
<protein>
    <recommendedName>
        <fullName evidence="3">YkgJ family cysteine cluster protein</fullName>
    </recommendedName>
</protein>
<dbReference type="RefSeq" id="WP_353681779.1">
    <property type="nucleotide sequence ID" value="NZ_JBLIAR010000063.1"/>
</dbReference>
<dbReference type="PANTHER" id="PTHR36931:SF1">
    <property type="entry name" value="UPF0153 PROTEIN YEIW"/>
    <property type="match status" value="1"/>
</dbReference>
<name>A0A3C1KR75_9GAMM</name>
<accession>A0A3C1KR75</accession>
<evidence type="ECO:0008006" key="3">
    <source>
        <dbReference type="Google" id="ProtNLM"/>
    </source>
</evidence>
<gene>
    <name evidence="1" type="ORF">DCP75_13465</name>
</gene>
<dbReference type="InterPro" id="IPR052572">
    <property type="entry name" value="UPF0153_domain"/>
</dbReference>
<dbReference type="AlphaFoldDB" id="A0A3C1KR75"/>
<comment type="caution">
    <text evidence="1">The sequence shown here is derived from an EMBL/GenBank/DDBJ whole genome shotgun (WGS) entry which is preliminary data.</text>
</comment>